<evidence type="ECO:0000259" key="1">
    <source>
        <dbReference type="Pfam" id="PF14080"/>
    </source>
</evidence>
<proteinExistence type="predicted"/>
<evidence type="ECO:0000313" key="3">
    <source>
        <dbReference type="Proteomes" id="UP000693672"/>
    </source>
</evidence>
<gene>
    <name evidence="2" type="ORF">PAESOLCIP111_06622</name>
</gene>
<dbReference type="AlphaFoldDB" id="A0A916NLZ4"/>
<protein>
    <recommendedName>
        <fullName evidence="1">DUF4261 domain-containing protein</fullName>
    </recommendedName>
</protein>
<reference evidence="2" key="1">
    <citation type="submission" date="2021-06" db="EMBL/GenBank/DDBJ databases">
        <authorList>
            <person name="Criscuolo A."/>
        </authorList>
    </citation>
    <scope>NUCLEOTIDE SEQUENCE</scope>
    <source>
        <strain evidence="2">CIP111600</strain>
    </source>
</reference>
<name>A0A916NLZ4_9BACL</name>
<dbReference type="EMBL" id="CAJVAS010000077">
    <property type="protein sequence ID" value="CAG7652764.1"/>
    <property type="molecule type" value="Genomic_DNA"/>
</dbReference>
<dbReference type="Pfam" id="PF14080">
    <property type="entry name" value="DUF4261"/>
    <property type="match status" value="1"/>
</dbReference>
<accession>A0A916NLZ4</accession>
<dbReference type="InterPro" id="IPR025357">
    <property type="entry name" value="DUF4261"/>
</dbReference>
<organism evidence="2 3">
    <name type="scientific">Paenibacillus solanacearum</name>
    <dbReference type="NCBI Taxonomy" id="2048548"/>
    <lineage>
        <taxon>Bacteria</taxon>
        <taxon>Bacillati</taxon>
        <taxon>Bacillota</taxon>
        <taxon>Bacilli</taxon>
        <taxon>Bacillales</taxon>
        <taxon>Paenibacillaceae</taxon>
        <taxon>Paenibacillus</taxon>
    </lineage>
</organism>
<evidence type="ECO:0000313" key="2">
    <source>
        <dbReference type="EMBL" id="CAG7652764.1"/>
    </source>
</evidence>
<sequence>MNENKIIIGVPGKWKNRTDIVQAIVSYSEGYIFAGHIIKKIDSDEVFELDIYDHDPNLVKAFTYASQGRFPDELISEIDNHTYTLYVIGDSGSINEVRKISNVITGLLKSGGIAVKIENSGIAHSFEDWISMNSEEISELFNSFVTFARSEEFYYSCGMQVFGLPDATIETIVSPEEAGYVLSNFLYFILTENPKLNNGETFSVSLDDTKYKLNFTDCNYFDKDELFYNPYGIWNLKKI</sequence>
<feature type="domain" description="DUF4261" evidence="1">
    <location>
        <begin position="155"/>
        <end position="214"/>
    </location>
</feature>
<dbReference type="RefSeq" id="WP_218096269.1">
    <property type="nucleotide sequence ID" value="NZ_CAJVAS010000077.1"/>
</dbReference>
<keyword evidence="3" id="KW-1185">Reference proteome</keyword>
<comment type="caution">
    <text evidence="2">The sequence shown here is derived from an EMBL/GenBank/DDBJ whole genome shotgun (WGS) entry which is preliminary data.</text>
</comment>
<dbReference type="Proteomes" id="UP000693672">
    <property type="component" value="Unassembled WGS sequence"/>
</dbReference>